<feature type="domain" description="Putative Flp pilus-assembly TadG-like N-terminal" evidence="2">
    <location>
        <begin position="14"/>
        <end position="56"/>
    </location>
</feature>
<dbReference type="Proteomes" id="UP000198701">
    <property type="component" value="Unassembled WGS sequence"/>
</dbReference>
<dbReference type="InterPro" id="IPR028087">
    <property type="entry name" value="Tad_N"/>
</dbReference>
<dbReference type="Pfam" id="PF13400">
    <property type="entry name" value="Tad"/>
    <property type="match status" value="1"/>
</dbReference>
<feature type="transmembrane region" description="Helical" evidence="1">
    <location>
        <begin position="12"/>
        <end position="34"/>
    </location>
</feature>
<dbReference type="OrthoDB" id="5187898at2"/>
<evidence type="ECO:0000313" key="4">
    <source>
        <dbReference type="Proteomes" id="UP000198701"/>
    </source>
</evidence>
<proteinExistence type="predicted"/>
<reference evidence="3 4" key="1">
    <citation type="submission" date="2016-10" db="EMBL/GenBank/DDBJ databases">
        <authorList>
            <person name="de Groot N.N."/>
        </authorList>
    </citation>
    <scope>NUCLEOTIDE SEQUENCE [LARGE SCALE GENOMIC DNA]</scope>
    <source>
        <strain evidence="3 4">CGMCC 1.5382</strain>
    </source>
</reference>
<dbReference type="AlphaFoldDB" id="A0A1G9FC79"/>
<dbReference type="STRING" id="386301.SAMN05216282_11559"/>
<keyword evidence="1" id="KW-1133">Transmembrane helix</keyword>
<name>A0A1G9FC79_9MICO</name>
<keyword evidence="1" id="KW-0812">Transmembrane</keyword>
<evidence type="ECO:0000259" key="2">
    <source>
        <dbReference type="Pfam" id="PF13400"/>
    </source>
</evidence>
<sequence length="325" mass="33928">MWWLTSRLRPERGASAVIVGIMLVPLIGSLAIALDVGALYAERAQLQNGADAAALAIAMGCADDGVCDAPGAAAANFTNDNANDGAANVLAPVIDLTNRTVTVTDSTRVAGTDQDAIQHPFAAMLGITETTVGATATAEWGGIRSGPAVLPLALSFCEFQLFGELNNEQKLTIRYDENHPCTRNGMDIPGGFGWLEQTDGTCAATVAVDGSVPSEPGVDSPSNCDATLRALEGSTVLIPIFDGSTGNGGPGIFHIYAFAAFRVTGWKFAGGNRFPLVNVDRYPGCDCSGGNERFIQGFFEEWVTIDSAYDIGGPDTNVTTVNLTN</sequence>
<keyword evidence="1" id="KW-0472">Membrane</keyword>
<dbReference type="RefSeq" id="WP_092324276.1">
    <property type="nucleotide sequence ID" value="NZ_FNFU01000015.1"/>
</dbReference>
<accession>A0A1G9FC79</accession>
<organism evidence="3 4">
    <name type="scientific">Cryobacterium psychrotolerans</name>
    <dbReference type="NCBI Taxonomy" id="386301"/>
    <lineage>
        <taxon>Bacteria</taxon>
        <taxon>Bacillati</taxon>
        <taxon>Actinomycetota</taxon>
        <taxon>Actinomycetes</taxon>
        <taxon>Micrococcales</taxon>
        <taxon>Microbacteriaceae</taxon>
        <taxon>Cryobacterium</taxon>
    </lineage>
</organism>
<protein>
    <submittedName>
        <fullName evidence="3">Flp pilus assembly protein TadG</fullName>
    </submittedName>
</protein>
<dbReference type="EMBL" id="FNFU01000015">
    <property type="protein sequence ID" value="SDK86011.1"/>
    <property type="molecule type" value="Genomic_DNA"/>
</dbReference>
<keyword evidence="4" id="KW-1185">Reference proteome</keyword>
<gene>
    <name evidence="3" type="ORF">SAMN05216282_11559</name>
</gene>
<evidence type="ECO:0000256" key="1">
    <source>
        <dbReference type="SAM" id="Phobius"/>
    </source>
</evidence>
<evidence type="ECO:0000313" key="3">
    <source>
        <dbReference type="EMBL" id="SDK86011.1"/>
    </source>
</evidence>